<evidence type="ECO:0008006" key="4">
    <source>
        <dbReference type="Google" id="ProtNLM"/>
    </source>
</evidence>
<evidence type="ECO:0000313" key="2">
    <source>
        <dbReference type="EMBL" id="KAG2917146.1"/>
    </source>
</evidence>
<gene>
    <name evidence="2" type="ORF">PC117_g17533</name>
</gene>
<feature type="region of interest" description="Disordered" evidence="1">
    <location>
        <begin position="57"/>
        <end position="94"/>
    </location>
</feature>
<evidence type="ECO:0000313" key="3">
    <source>
        <dbReference type="Proteomes" id="UP000736787"/>
    </source>
</evidence>
<evidence type="ECO:0000256" key="1">
    <source>
        <dbReference type="SAM" id="MobiDB-lite"/>
    </source>
</evidence>
<feature type="compositionally biased region" description="Basic and acidic residues" evidence="1">
    <location>
        <begin position="77"/>
        <end position="87"/>
    </location>
</feature>
<dbReference type="Proteomes" id="UP000736787">
    <property type="component" value="Unassembled WGS sequence"/>
</dbReference>
<reference evidence="2" key="1">
    <citation type="submission" date="2018-10" db="EMBL/GenBank/DDBJ databases">
        <title>Effector identification in a new, highly contiguous assembly of the strawberry crown rot pathogen Phytophthora cactorum.</title>
        <authorList>
            <person name="Armitage A.D."/>
            <person name="Nellist C.F."/>
            <person name="Bates H."/>
            <person name="Vickerstaff R.J."/>
            <person name="Harrison R.J."/>
        </authorList>
    </citation>
    <scope>NUCLEOTIDE SEQUENCE</scope>
    <source>
        <strain evidence="2">4040</strain>
    </source>
</reference>
<accession>A0A8T1C657</accession>
<dbReference type="AlphaFoldDB" id="A0A8T1C657"/>
<dbReference type="VEuPathDB" id="FungiDB:PC110_g22500"/>
<protein>
    <recommendedName>
        <fullName evidence="4">MULE transposase domain-containing protein</fullName>
    </recommendedName>
</protein>
<comment type="caution">
    <text evidence="2">The sequence shown here is derived from an EMBL/GenBank/DDBJ whole genome shotgun (WGS) entry which is preliminary data.</text>
</comment>
<organism evidence="2 3">
    <name type="scientific">Phytophthora cactorum</name>
    <dbReference type="NCBI Taxonomy" id="29920"/>
    <lineage>
        <taxon>Eukaryota</taxon>
        <taxon>Sar</taxon>
        <taxon>Stramenopiles</taxon>
        <taxon>Oomycota</taxon>
        <taxon>Peronosporomycetes</taxon>
        <taxon>Peronosporales</taxon>
        <taxon>Peronosporaceae</taxon>
        <taxon>Phytophthora</taxon>
    </lineage>
</organism>
<sequence length="266" mass="29753">MPSPRSPRPWNLLCSSVSAEDAALLLQGMKTCKTHQRSALNELQGAELRVQVLQRRSPVHDMPLAPKDSGLSETSDVDMHEQGDHQSRARMPSKPLITPQQRGFIQELARENWMPMRNRHALGRKFELRPAALPSLRVVQNIVHHYRRTRLGGNDKRKAIVEAVRRAAFNGREDDHDALTFTSDYEESGMPVVGNGSDARPFLVGMPTKALLRNAVRDPGIFVLHLDATFKLNSVGYTVLVCGINDASRSFHLLALFITSQLQEGH</sequence>
<proteinExistence type="predicted"/>
<name>A0A8T1C657_9STRA</name>
<dbReference type="EMBL" id="RCMK01000665">
    <property type="protein sequence ID" value="KAG2917146.1"/>
    <property type="molecule type" value="Genomic_DNA"/>
</dbReference>